<dbReference type="Pfam" id="PF16197">
    <property type="entry name" value="KAsynt_C_assoc"/>
    <property type="match status" value="1"/>
</dbReference>
<keyword evidence="3" id="KW-0808">Transferase</keyword>
<dbReference type="PROSITE" id="PS52019">
    <property type="entry name" value="PKS_MFAS_DH"/>
    <property type="match status" value="1"/>
</dbReference>
<evidence type="ECO:0000256" key="1">
    <source>
        <dbReference type="ARBA" id="ARBA00022450"/>
    </source>
</evidence>
<gene>
    <name evidence="11" type="ORF">N8I77_002729</name>
</gene>
<dbReference type="InterPro" id="IPR049552">
    <property type="entry name" value="PKS_DH_N"/>
</dbReference>
<keyword evidence="1" id="KW-0596">Phosphopantetheine</keyword>
<protein>
    <submittedName>
        <fullName evidence="11">Uncharacterized protein</fullName>
    </submittedName>
</protein>
<dbReference type="InterPro" id="IPR013968">
    <property type="entry name" value="PKS_KR"/>
</dbReference>
<dbReference type="GO" id="GO:0004315">
    <property type="term" value="F:3-oxoacyl-[acyl-carrier-protein] synthase activity"/>
    <property type="evidence" value="ECO:0007669"/>
    <property type="project" value="InterPro"/>
</dbReference>
<dbReference type="SUPFAM" id="SSF52151">
    <property type="entry name" value="FabD/lysophospholipase-like"/>
    <property type="match status" value="1"/>
</dbReference>
<dbReference type="SUPFAM" id="SSF50129">
    <property type="entry name" value="GroES-like"/>
    <property type="match status" value="1"/>
</dbReference>
<dbReference type="Pfam" id="PF00698">
    <property type="entry name" value="Acyl_transf_1"/>
    <property type="match status" value="1"/>
</dbReference>
<dbReference type="InterPro" id="IPR020841">
    <property type="entry name" value="PKS_Beta-ketoAc_synthase_dom"/>
</dbReference>
<dbReference type="Pfam" id="PF08240">
    <property type="entry name" value="ADH_N"/>
    <property type="match status" value="1"/>
</dbReference>
<dbReference type="CDD" id="cd05195">
    <property type="entry name" value="enoyl_red"/>
    <property type="match status" value="1"/>
</dbReference>
<dbReference type="GO" id="GO:0004312">
    <property type="term" value="F:fatty acid synthase activity"/>
    <property type="evidence" value="ECO:0007669"/>
    <property type="project" value="TreeGrafter"/>
</dbReference>
<dbReference type="Pfam" id="PF21089">
    <property type="entry name" value="PKS_DH_N"/>
    <property type="match status" value="1"/>
</dbReference>
<dbReference type="InterPro" id="IPR032821">
    <property type="entry name" value="PKS_assoc"/>
</dbReference>
<feature type="domain" description="Carrier" evidence="8">
    <location>
        <begin position="2268"/>
        <end position="2345"/>
    </location>
</feature>
<dbReference type="InterPro" id="IPR014043">
    <property type="entry name" value="Acyl_transferase_dom"/>
</dbReference>
<keyword evidence="12" id="KW-1185">Reference proteome</keyword>
<dbReference type="SMART" id="SM00822">
    <property type="entry name" value="PKS_KR"/>
    <property type="match status" value="1"/>
</dbReference>
<dbReference type="SMART" id="SM00825">
    <property type="entry name" value="PKS_KS"/>
    <property type="match status" value="1"/>
</dbReference>
<comment type="caution">
    <text evidence="6">Lacks conserved residue(s) required for the propagation of feature annotation.</text>
</comment>
<proteinExistence type="predicted"/>
<feature type="domain" description="PKS/mFAS DH" evidence="10">
    <location>
        <begin position="1021"/>
        <end position="1359"/>
    </location>
</feature>
<dbReference type="Gene3D" id="1.10.1200.10">
    <property type="entry name" value="ACP-like"/>
    <property type="match status" value="1"/>
</dbReference>
<dbReference type="InterPro" id="IPR014030">
    <property type="entry name" value="Ketoacyl_synth_N"/>
</dbReference>
<evidence type="ECO:0000256" key="2">
    <source>
        <dbReference type="ARBA" id="ARBA00022553"/>
    </source>
</evidence>
<name>A0AAD9WC20_PHOAM</name>
<keyword evidence="4" id="KW-0560">Oxidoreductase</keyword>
<evidence type="ECO:0000256" key="6">
    <source>
        <dbReference type="PROSITE-ProRule" id="PRU01363"/>
    </source>
</evidence>
<feature type="region of interest" description="Disordered" evidence="7">
    <location>
        <begin position="1"/>
        <end position="51"/>
    </location>
</feature>
<dbReference type="Pfam" id="PF08659">
    <property type="entry name" value="KR"/>
    <property type="match status" value="1"/>
</dbReference>
<dbReference type="InterPro" id="IPR049551">
    <property type="entry name" value="PKS_DH_C"/>
</dbReference>
<sequence>MVTPPSDFYGPGDYPFDSQSWRHQPENGSSHGHTNGLNGTHPEPTPPPKTMPIAIVGMACRLPGNVSSPAEFWELCSRARTGFGPIPKDRFNHDAYYHPNAGKMGSYHAQGGNFLTHVDLKSMDAPFFGLTEKEAVSMDPQQRLLLECTFEALENGGIPKHSIVGQDVGVFVGGSLAEYEHQMARDIDSMPMHQATGCAQAMQSNRISHFFDLRGPSFTADTACSASLVALHLACQSMRAGESTHAIVGSCHLNMLPEFWSSFSSSRLLSDSGRSIAFDGRGTGFGRGEGCGVIVLKPLDEALSNNDIIRAVIHGSGINQDGKTPGITMPNGLAQERLINKVYRDAGISPADCGFVECHGTGTKVGDPIEATAIHNAIGQGRTARDPLYIGSIKSNIGHLEAASGIAAVIKAVMMLERGFLLPNHDFKEPNEKISWKEWNLKVLKRQQPWPKAKKYISVNNFGFGGTNAHVVLGKAPSIQKPQPPKPSQEIPKQQNMSMLRLFTSAQSAKAKDSKLVSQSNTKLFIMTANDKTSLLSVMKRMVVYLEQRPEIFQKDLMDNFAYTLGQRRSLLQWRAAIATDTSFDLIESINSDKVVPCKQSAEKPRLGFIFTGQGAQWHAMGRELYHQYPIYAASIDRSDECLRQLGSDWSLSQELLERDAKSTKVGEAHISQPSCTAVQLALIDLLRSWDIEPIAVVGHSSGEIGAAYAAGLLSFESAMAVAYHRGRLVPVLKRRHSGLNGAMMAVGGTPSEIQPLIDDLTKNADIEGKVSVACYNSPSSLTISGDSTALTALEDRLKSEHPDMFCRRLQVDTAYHCHHMNMIAEEYRESIVRKMQQSSQPHSNEPPHFFSSLHGHRVDGLECAHAEYWVRNLTNPVRFSEALDHMVKEAELDMLVELGPHSALQGPVKQILKATATSANGDNSASPSRDFAKLPYASALARGKNAVQTTLDLAGNLFTRGAFVNMEAINFPSHNHYSANGKLPSLLTDLPTYPFNHQHKFWHEPRLAHSHRYRGDSAHNDLIGLEAIYSNDLEPTWRNIVRLDDLPWLRHHEIQSVTIFPISGYAAMALEAVSKWCQKRNLREQVIEFELKDVDVLKPLVFSGGDSDVEMTVSLKPTDPRDPDAWLEFQICSWVQNAGWTRHCVGLAAAQLRSAEENGAKQAKLSGSSLKREISEELEFGDSPASFDCEQMYAQLSDLGVSYGPSFQGMKTVNSTLQCSAGDVAVIDVAHDMPSERVSCEIVQPNLLEAIIQMYWPVALSNGAGQGLDATVYLPSSIGRLRVSNDLVSLAKEPGTTFQTYCKAAFPLMSSGEQARPSKASIVAAASSSQADGEKSTSEYLIQVDDLKVSPVAGGEAHEENSLTKAPRELCYKIEWEPVEAQDSSSMKFEHELVIIHAASKYQQALSKTLCDALYRATSRRAITGSLGEVECEGKVVIVLDEIDHPFLANPTESQFQKLKSAILGAGDTKPPHGVLWVTNGAAQPDSGMITGLSRTVRSETLLPFASLDLESSEETKAVESILSVVGLVFGSSADGPESRDSHELEFMCRNGTLLTPRIENDDSMNGYVQRKLDPSIPELQSFGKDARLLKLNYGGLSRHSTGNLHFIDDDSVEEPLLPDEVEFEVKAIGTNSSDIEVDANPAGHQLGIEASGIVTRVGSKSTNFTPGQRIACLALPVPGRHGSMYRTRARSSSATVVPIPSTLSFQDAAAMPLAYCTAYYAVMTQARIQEGQSILIQYGDNSDAISVGHAIVCLSQVLLGTTGQIYMAVQSEEQKKLVAREYGILEDHVFLSSRRGNISSLLHDSRGPEHCNGVDAVISVGRSAGASGDNAHVAQDLWSCVAPFGCMVDVYVGKTVDRAHTFSPASNNASRSNTSYFSLDMFELGAQRPDLLRNLVSKVAGLIGADKLRSLPMVKTASLSEVEDTFKQLQSCQQPEKVVVTVEADCSILATQRTNPLKSMLRPDATYVLIGGAGGLGRSMARWMVSNGARNIVLVSRSASASGKVKELMNDLRATAGANILLRRCDVADKSSVDALFQSGISDLPPVRGIVHGSMVLKDVLFEKMSYTDYVSVIESKVQGAWNLHQATSGTKMDFFVAISSTAGVVGNRGQAAYAAANTFLDSFVQYRISQGLPAVSLDLTAVADAGYLAESGTGESDGADRAAEVARNLGAESTMYEAEVLALLSAAIEGRTSSCNHQVVTGVRIPADKSRQPFWTTDAKFKHLRQEAEIQIKQKEEEEGSSAANGGAASVSFNAMLKTAQNTAEAEDVICKGLVHKIAALLMLEESDLDVTRTLSHYPLDSLVAIEIRNFLTREFEANLQVLELLSSGSIQFLSKAVCSKSKLCQALA</sequence>
<dbReference type="PANTHER" id="PTHR43775:SF13">
    <property type="entry name" value="POLYKETIDE SYNTHASE 1"/>
    <property type="match status" value="1"/>
</dbReference>
<accession>A0AAD9WC20</accession>
<dbReference type="InterPro" id="IPR042104">
    <property type="entry name" value="PKS_dehydratase_sf"/>
</dbReference>
<evidence type="ECO:0000256" key="5">
    <source>
        <dbReference type="ARBA" id="ARBA00023268"/>
    </source>
</evidence>
<dbReference type="InterPro" id="IPR036291">
    <property type="entry name" value="NAD(P)-bd_dom_sf"/>
</dbReference>
<dbReference type="Gene3D" id="3.40.50.720">
    <property type="entry name" value="NAD(P)-binding Rossmann-like Domain"/>
    <property type="match status" value="3"/>
</dbReference>
<dbReference type="InterPro" id="IPR036736">
    <property type="entry name" value="ACP-like_sf"/>
</dbReference>
<dbReference type="Gene3D" id="3.90.180.10">
    <property type="entry name" value="Medium-chain alcohol dehydrogenases, catalytic domain"/>
    <property type="match status" value="1"/>
</dbReference>
<dbReference type="InterPro" id="IPR020807">
    <property type="entry name" value="PKS_DH"/>
</dbReference>
<dbReference type="Pfam" id="PF00109">
    <property type="entry name" value="ketoacyl-synt"/>
    <property type="match status" value="1"/>
</dbReference>
<dbReference type="InterPro" id="IPR014031">
    <property type="entry name" value="Ketoacyl_synth_C"/>
</dbReference>
<dbReference type="SMART" id="SM00829">
    <property type="entry name" value="PKS_ER"/>
    <property type="match status" value="1"/>
</dbReference>
<dbReference type="Proteomes" id="UP001265746">
    <property type="component" value="Unassembled WGS sequence"/>
</dbReference>
<dbReference type="GO" id="GO:0044550">
    <property type="term" value="P:secondary metabolite biosynthetic process"/>
    <property type="evidence" value="ECO:0007669"/>
    <property type="project" value="UniProtKB-ARBA"/>
</dbReference>
<keyword evidence="2" id="KW-0597">Phosphoprotein</keyword>
<dbReference type="GO" id="GO:0016491">
    <property type="term" value="F:oxidoreductase activity"/>
    <property type="evidence" value="ECO:0007669"/>
    <property type="project" value="UniProtKB-KW"/>
</dbReference>
<dbReference type="InterPro" id="IPR001227">
    <property type="entry name" value="Ac_transferase_dom_sf"/>
</dbReference>
<dbReference type="SUPFAM" id="SSF53901">
    <property type="entry name" value="Thiolase-like"/>
    <property type="match status" value="1"/>
</dbReference>
<dbReference type="CDD" id="cd00833">
    <property type="entry name" value="PKS"/>
    <property type="match status" value="1"/>
</dbReference>
<dbReference type="InterPro" id="IPR016039">
    <property type="entry name" value="Thiolase-like"/>
</dbReference>
<reference evidence="11" key="1">
    <citation type="submission" date="2023-06" db="EMBL/GenBank/DDBJ databases">
        <authorList>
            <person name="Noh H."/>
        </authorList>
    </citation>
    <scope>NUCLEOTIDE SEQUENCE</scope>
    <source>
        <strain evidence="11">DUCC20226</strain>
    </source>
</reference>
<dbReference type="Gene3D" id="3.40.366.10">
    <property type="entry name" value="Malonyl-Coenzyme A Acyl Carrier Protein, domain 2"/>
    <property type="match status" value="1"/>
</dbReference>
<dbReference type="Pfam" id="PF14765">
    <property type="entry name" value="PS-DH"/>
    <property type="match status" value="1"/>
</dbReference>
<dbReference type="Pfam" id="PF02801">
    <property type="entry name" value="Ketoacyl-synt_C"/>
    <property type="match status" value="1"/>
</dbReference>
<dbReference type="Pfam" id="PF23297">
    <property type="entry name" value="ACP_SdgA_C"/>
    <property type="match status" value="1"/>
</dbReference>
<dbReference type="PROSITE" id="PS52004">
    <property type="entry name" value="KS3_2"/>
    <property type="match status" value="1"/>
</dbReference>
<evidence type="ECO:0000313" key="11">
    <source>
        <dbReference type="EMBL" id="KAK2616009.1"/>
    </source>
</evidence>
<dbReference type="InterPro" id="IPR020843">
    <property type="entry name" value="ER"/>
</dbReference>
<dbReference type="SUPFAM" id="SSF47336">
    <property type="entry name" value="ACP-like"/>
    <property type="match status" value="1"/>
</dbReference>
<evidence type="ECO:0000259" key="9">
    <source>
        <dbReference type="PROSITE" id="PS52004"/>
    </source>
</evidence>
<dbReference type="InterPro" id="IPR050091">
    <property type="entry name" value="PKS_NRPS_Biosynth_Enz"/>
</dbReference>
<dbReference type="InterPro" id="IPR057326">
    <property type="entry name" value="KR_dom"/>
</dbReference>
<dbReference type="InterPro" id="IPR018201">
    <property type="entry name" value="Ketoacyl_synth_AS"/>
</dbReference>
<evidence type="ECO:0000313" key="12">
    <source>
        <dbReference type="Proteomes" id="UP001265746"/>
    </source>
</evidence>
<evidence type="ECO:0000256" key="3">
    <source>
        <dbReference type="ARBA" id="ARBA00022679"/>
    </source>
</evidence>
<dbReference type="Gene3D" id="3.30.70.3290">
    <property type="match status" value="1"/>
</dbReference>
<dbReference type="SMART" id="SM00826">
    <property type="entry name" value="PKS_DH"/>
    <property type="match status" value="1"/>
</dbReference>
<evidence type="ECO:0000256" key="7">
    <source>
        <dbReference type="SAM" id="MobiDB-lite"/>
    </source>
</evidence>
<feature type="domain" description="Ketosynthase family 3 (KS3)" evidence="9">
    <location>
        <begin position="50"/>
        <end position="475"/>
    </location>
</feature>
<dbReference type="InterPro" id="IPR013154">
    <property type="entry name" value="ADH-like_N"/>
</dbReference>
<dbReference type="GO" id="GO:0006633">
    <property type="term" value="P:fatty acid biosynthetic process"/>
    <property type="evidence" value="ECO:0007669"/>
    <property type="project" value="InterPro"/>
</dbReference>
<dbReference type="PROSITE" id="PS00606">
    <property type="entry name" value="KS3_1"/>
    <property type="match status" value="1"/>
</dbReference>
<dbReference type="InterPro" id="IPR016035">
    <property type="entry name" value="Acyl_Trfase/lysoPLipase"/>
</dbReference>
<dbReference type="Pfam" id="PF23114">
    <property type="entry name" value="NAD-bd_HRPKS_sdrA"/>
    <property type="match status" value="1"/>
</dbReference>
<dbReference type="GO" id="GO:0031177">
    <property type="term" value="F:phosphopantetheine binding"/>
    <property type="evidence" value="ECO:0007669"/>
    <property type="project" value="InterPro"/>
</dbReference>
<feature type="region of interest" description="N-terminal hotdog fold" evidence="6">
    <location>
        <begin position="1021"/>
        <end position="1156"/>
    </location>
</feature>
<dbReference type="PANTHER" id="PTHR43775">
    <property type="entry name" value="FATTY ACID SYNTHASE"/>
    <property type="match status" value="1"/>
</dbReference>
<comment type="caution">
    <text evidence="11">The sequence shown here is derived from an EMBL/GenBank/DDBJ whole genome shotgun (WGS) entry which is preliminary data.</text>
</comment>
<dbReference type="Gene3D" id="3.10.129.110">
    <property type="entry name" value="Polyketide synthase dehydratase"/>
    <property type="match status" value="1"/>
</dbReference>
<feature type="region of interest" description="C-terminal hotdog fold" evidence="6">
    <location>
        <begin position="1180"/>
        <end position="1359"/>
    </location>
</feature>
<dbReference type="InterPro" id="IPR011032">
    <property type="entry name" value="GroES-like_sf"/>
</dbReference>
<dbReference type="SUPFAM" id="SSF55048">
    <property type="entry name" value="Probable ACP-binding domain of malonyl-CoA ACP transacylase"/>
    <property type="match status" value="1"/>
</dbReference>
<dbReference type="PROSITE" id="PS50075">
    <property type="entry name" value="CARRIER"/>
    <property type="match status" value="1"/>
</dbReference>
<dbReference type="EMBL" id="JAUJFL010000001">
    <property type="protein sequence ID" value="KAK2616009.1"/>
    <property type="molecule type" value="Genomic_DNA"/>
</dbReference>
<dbReference type="InterPro" id="IPR049900">
    <property type="entry name" value="PKS_mFAS_DH"/>
</dbReference>
<dbReference type="InterPro" id="IPR020806">
    <property type="entry name" value="PKS_PP-bd"/>
</dbReference>
<evidence type="ECO:0000256" key="4">
    <source>
        <dbReference type="ARBA" id="ARBA00023002"/>
    </source>
</evidence>
<evidence type="ECO:0000259" key="10">
    <source>
        <dbReference type="PROSITE" id="PS52019"/>
    </source>
</evidence>
<feature type="compositionally biased region" description="Polar residues" evidence="7">
    <location>
        <begin position="17"/>
        <end position="38"/>
    </location>
</feature>
<evidence type="ECO:0000259" key="8">
    <source>
        <dbReference type="PROSITE" id="PS50075"/>
    </source>
</evidence>
<dbReference type="SMART" id="SM00823">
    <property type="entry name" value="PKS_PP"/>
    <property type="match status" value="1"/>
</dbReference>
<dbReference type="Gene3D" id="3.40.47.10">
    <property type="match status" value="1"/>
</dbReference>
<dbReference type="SMART" id="SM00827">
    <property type="entry name" value="PKS_AT"/>
    <property type="match status" value="1"/>
</dbReference>
<dbReference type="SUPFAM" id="SSF51735">
    <property type="entry name" value="NAD(P)-binding Rossmann-fold domains"/>
    <property type="match status" value="2"/>
</dbReference>
<dbReference type="InterPro" id="IPR009081">
    <property type="entry name" value="PP-bd_ACP"/>
</dbReference>
<organism evidence="11 12">
    <name type="scientific">Phomopsis amygdali</name>
    <name type="common">Fusicoccum amygdali</name>
    <dbReference type="NCBI Taxonomy" id="1214568"/>
    <lineage>
        <taxon>Eukaryota</taxon>
        <taxon>Fungi</taxon>
        <taxon>Dikarya</taxon>
        <taxon>Ascomycota</taxon>
        <taxon>Pezizomycotina</taxon>
        <taxon>Sordariomycetes</taxon>
        <taxon>Sordariomycetidae</taxon>
        <taxon>Diaporthales</taxon>
        <taxon>Diaporthaceae</taxon>
        <taxon>Diaporthe</taxon>
    </lineage>
</organism>
<keyword evidence="5" id="KW-0511">Multifunctional enzyme</keyword>
<dbReference type="InterPro" id="IPR016036">
    <property type="entry name" value="Malonyl_transacylase_ACP-bd"/>
</dbReference>
<dbReference type="InterPro" id="IPR056501">
    <property type="entry name" value="NAD-bd_HRPKS_sdrA"/>
</dbReference>